<dbReference type="OrthoDB" id="3696113at2"/>
<evidence type="ECO:0000313" key="4">
    <source>
        <dbReference type="Proteomes" id="UP000033393"/>
    </source>
</evidence>
<proteinExistence type="predicted"/>
<keyword evidence="2" id="KW-0472">Membrane</keyword>
<reference evidence="3 4" key="1">
    <citation type="submission" date="2015-02" db="EMBL/GenBank/DDBJ databases">
        <authorList>
            <person name="Ju K.-S."/>
            <person name="Doroghazi J.R."/>
            <person name="Metcalf W."/>
        </authorList>
    </citation>
    <scope>NUCLEOTIDE SEQUENCE [LARGE SCALE GENOMIC DNA]</scope>
    <source>
        <strain evidence="3 4">NRRL B-16140</strain>
    </source>
</reference>
<name>A0A0F0H068_LENAE</name>
<comment type="caution">
    <text evidence="3">The sequence shown here is derived from an EMBL/GenBank/DDBJ whole genome shotgun (WGS) entry which is preliminary data.</text>
</comment>
<evidence type="ECO:0000313" key="3">
    <source>
        <dbReference type="EMBL" id="KJK48925.1"/>
    </source>
</evidence>
<dbReference type="EMBL" id="JYJG01000095">
    <property type="protein sequence ID" value="KJK48925.1"/>
    <property type="molecule type" value="Genomic_DNA"/>
</dbReference>
<protein>
    <submittedName>
        <fullName evidence="3">Uncharacterized protein</fullName>
    </submittedName>
</protein>
<organism evidence="3 4">
    <name type="scientific">Lentzea aerocolonigenes</name>
    <name type="common">Lechevalieria aerocolonigenes</name>
    <name type="synonym">Saccharothrix aerocolonigenes</name>
    <dbReference type="NCBI Taxonomy" id="68170"/>
    <lineage>
        <taxon>Bacteria</taxon>
        <taxon>Bacillati</taxon>
        <taxon>Actinomycetota</taxon>
        <taxon>Actinomycetes</taxon>
        <taxon>Pseudonocardiales</taxon>
        <taxon>Pseudonocardiaceae</taxon>
        <taxon>Lentzea</taxon>
    </lineage>
</organism>
<accession>A0A0F0H068</accession>
<feature type="region of interest" description="Disordered" evidence="1">
    <location>
        <begin position="68"/>
        <end position="90"/>
    </location>
</feature>
<keyword evidence="2" id="KW-1133">Transmembrane helix</keyword>
<evidence type="ECO:0000256" key="1">
    <source>
        <dbReference type="SAM" id="MobiDB-lite"/>
    </source>
</evidence>
<dbReference type="RefSeq" id="WP_045312217.1">
    <property type="nucleotide sequence ID" value="NZ_JYJG01000095.1"/>
</dbReference>
<dbReference type="AlphaFoldDB" id="A0A0F0H068"/>
<gene>
    <name evidence="3" type="ORF">UK23_15515</name>
</gene>
<feature type="transmembrane region" description="Helical" evidence="2">
    <location>
        <begin position="40"/>
        <end position="60"/>
    </location>
</feature>
<feature type="transmembrane region" description="Helical" evidence="2">
    <location>
        <begin position="12"/>
        <end position="34"/>
    </location>
</feature>
<keyword evidence="2" id="KW-0812">Transmembrane</keyword>
<dbReference type="Proteomes" id="UP000033393">
    <property type="component" value="Unassembled WGS sequence"/>
</dbReference>
<evidence type="ECO:0000256" key="2">
    <source>
        <dbReference type="SAM" id="Phobius"/>
    </source>
</evidence>
<keyword evidence="4" id="KW-1185">Reference proteome</keyword>
<sequence length="90" mass="9173">MSATESRPRPLRTIASIVGGLTALVSGLVGSGLLSTDQGSAITGVINAVVVLLGTLGFVLSAERKVTPLSDPRDSAGRALVPSEREGDTW</sequence>
<dbReference type="PATRIC" id="fig|68170.10.peg.3922"/>